<accession>A0A6J4ILU1</accession>
<evidence type="ECO:0000256" key="3">
    <source>
        <dbReference type="ARBA" id="ARBA00023004"/>
    </source>
</evidence>
<evidence type="ECO:0000313" key="5">
    <source>
        <dbReference type="EMBL" id="CAA9255892.1"/>
    </source>
</evidence>
<organism evidence="5">
    <name type="scientific">uncultured Acidimicrobiales bacterium</name>
    <dbReference type="NCBI Taxonomy" id="310071"/>
    <lineage>
        <taxon>Bacteria</taxon>
        <taxon>Bacillati</taxon>
        <taxon>Actinomycetota</taxon>
        <taxon>Acidimicrobiia</taxon>
        <taxon>Acidimicrobiales</taxon>
        <taxon>environmental samples</taxon>
    </lineage>
</organism>
<keyword evidence="3" id="KW-0408">Iron</keyword>
<evidence type="ECO:0000256" key="1">
    <source>
        <dbReference type="ARBA" id="ARBA00001954"/>
    </source>
</evidence>
<dbReference type="PANTHER" id="PTHR13096">
    <property type="entry name" value="MINA53 MYC INDUCED NUCLEAR ANTIGEN"/>
    <property type="match status" value="1"/>
</dbReference>
<comment type="cofactor">
    <cofactor evidence="1">
        <name>Fe(2+)</name>
        <dbReference type="ChEBI" id="CHEBI:29033"/>
    </cofactor>
</comment>
<keyword evidence="2" id="KW-0479">Metal-binding</keyword>
<dbReference type="Pfam" id="PF08007">
    <property type="entry name" value="JmjC_2"/>
    <property type="match status" value="1"/>
</dbReference>
<feature type="domain" description="JmjC" evidence="4">
    <location>
        <begin position="1"/>
        <end position="157"/>
    </location>
</feature>
<evidence type="ECO:0000259" key="4">
    <source>
        <dbReference type="PROSITE" id="PS51184"/>
    </source>
</evidence>
<dbReference type="PANTHER" id="PTHR13096:SF9">
    <property type="entry name" value="BIFUNCTIONAL LYSINE-SPECIFIC DEMETHYLASE AND HISTIDYL-HYDROXYLASE"/>
    <property type="match status" value="1"/>
</dbReference>
<dbReference type="GO" id="GO:0051864">
    <property type="term" value="F:histone H3K36 demethylase activity"/>
    <property type="evidence" value="ECO:0007669"/>
    <property type="project" value="TreeGrafter"/>
</dbReference>
<proteinExistence type="predicted"/>
<name>A0A6J4ILU1_9ACTN</name>
<evidence type="ECO:0000256" key="2">
    <source>
        <dbReference type="ARBA" id="ARBA00022723"/>
    </source>
</evidence>
<reference evidence="5" key="1">
    <citation type="submission" date="2020-02" db="EMBL/GenBank/DDBJ databases">
        <authorList>
            <person name="Meier V. D."/>
        </authorList>
    </citation>
    <scope>NUCLEOTIDE SEQUENCE</scope>
    <source>
        <strain evidence="5">AVDCRST_MAG10</strain>
    </source>
</reference>
<protein>
    <recommendedName>
        <fullName evidence="4">JmjC domain-containing protein</fullName>
    </recommendedName>
</protein>
<dbReference type="AlphaFoldDB" id="A0A6J4ILU1"/>
<dbReference type="GO" id="GO:0046872">
    <property type="term" value="F:metal ion binding"/>
    <property type="evidence" value="ECO:0007669"/>
    <property type="project" value="UniProtKB-KW"/>
</dbReference>
<dbReference type="PROSITE" id="PS51184">
    <property type="entry name" value="JMJC"/>
    <property type="match status" value="1"/>
</dbReference>
<dbReference type="GO" id="GO:0032453">
    <property type="term" value="F:histone H3K4 demethylase activity"/>
    <property type="evidence" value="ECO:0007669"/>
    <property type="project" value="TreeGrafter"/>
</dbReference>
<dbReference type="EMBL" id="CADCTB010000152">
    <property type="protein sequence ID" value="CAA9255892.1"/>
    <property type="molecule type" value="Genomic_DNA"/>
</dbReference>
<dbReference type="InterPro" id="IPR039994">
    <property type="entry name" value="NO66-like"/>
</dbReference>
<dbReference type="InterPro" id="IPR003347">
    <property type="entry name" value="JmjC_dom"/>
</dbReference>
<dbReference type="SUPFAM" id="SSF51197">
    <property type="entry name" value="Clavaminate synthase-like"/>
    <property type="match status" value="1"/>
</dbReference>
<dbReference type="Gene3D" id="2.60.120.650">
    <property type="entry name" value="Cupin"/>
    <property type="match status" value="1"/>
</dbReference>
<sequence length="314" mass="33335">MGDPGRIFDEFKAGATIVFQGLQRSCPPLTRFCRALELELSHGAQANAYVTPAGARGLGVHYDTHDVFVLQLAGTKAWSIHEPVLADPLASQPWKGTAADAGPPILSVELPAGDCLYVPRGFLHSARAQEALSAHLTIGIVTTTWHDVVREVVAGVADEPEFRRSLPPGYAADPAGLAAGVEETVAGLRKWLDGVDAEAVAEATARRFLAARPPVLAGQLHQLGMLDRLADRSLLRRREGSVCHLAGTGDRLIVVLGGGRELDMPAALEPVMARIAAAGPFRLSELEDLLDGPSRLVLARRLVGEGLLEIVDLG</sequence>
<gene>
    <name evidence="5" type="ORF">AVDCRST_MAG10-2504</name>
</gene>